<dbReference type="EMBL" id="CP036425">
    <property type="protein sequence ID" value="QDU33390.1"/>
    <property type="molecule type" value="Genomic_DNA"/>
</dbReference>
<keyword evidence="1" id="KW-1133">Transmembrane helix</keyword>
<dbReference type="AlphaFoldDB" id="A0A517YT34"/>
<evidence type="ECO:0000313" key="2">
    <source>
        <dbReference type="EMBL" id="QDU33390.1"/>
    </source>
</evidence>
<feature type="transmembrane region" description="Helical" evidence="1">
    <location>
        <begin position="146"/>
        <end position="166"/>
    </location>
</feature>
<dbReference type="Proteomes" id="UP000317369">
    <property type="component" value="Chromosome"/>
</dbReference>
<evidence type="ECO:0008006" key="4">
    <source>
        <dbReference type="Google" id="ProtNLM"/>
    </source>
</evidence>
<proteinExistence type="predicted"/>
<evidence type="ECO:0000256" key="1">
    <source>
        <dbReference type="SAM" id="Phobius"/>
    </source>
</evidence>
<evidence type="ECO:0000313" key="3">
    <source>
        <dbReference type="Proteomes" id="UP000317369"/>
    </source>
</evidence>
<dbReference type="InterPro" id="IPR019286">
    <property type="entry name" value="DUF2339_TM"/>
</dbReference>
<accession>A0A517YT34</accession>
<feature type="transmembrane region" description="Helical" evidence="1">
    <location>
        <begin position="20"/>
        <end position="41"/>
    </location>
</feature>
<dbReference type="RefSeq" id="WP_200761653.1">
    <property type="nucleotide sequence ID" value="NZ_CP036425.1"/>
</dbReference>
<feature type="transmembrane region" description="Helical" evidence="1">
    <location>
        <begin position="94"/>
        <end position="115"/>
    </location>
</feature>
<dbReference type="PANTHER" id="PTHR38434:SF1">
    <property type="entry name" value="BLL2549 PROTEIN"/>
    <property type="match status" value="1"/>
</dbReference>
<gene>
    <name evidence="2" type="ORF">KS4_14360</name>
</gene>
<keyword evidence="1" id="KW-0812">Transmembrane</keyword>
<dbReference type="KEGG" id="pcor:KS4_14360"/>
<dbReference type="Pfam" id="PF10101">
    <property type="entry name" value="DUF2339"/>
    <property type="match status" value="1"/>
</dbReference>
<dbReference type="PANTHER" id="PTHR38434">
    <property type="entry name" value="BLL2549 PROTEIN"/>
    <property type="match status" value="1"/>
</dbReference>
<feature type="transmembrane region" description="Helical" evidence="1">
    <location>
        <begin position="122"/>
        <end position="140"/>
    </location>
</feature>
<sequence>MCGLKENPLWVLYEVGDVKVVNWLLYVYLLPMVMLGGVMWLAREMTFSWLKSYRLVVGLLSLTIVFAWLSLTVRQGFVGSVIDLEVHSVSQYEWYAYSAAWIVFGVGLLASGIVIKSQMLRYASLGVMMVSTCKIFLFDMKHLEGFLEAGSFLGLGLVLMGLGLVYQKIVFAKPKGERNLPKNTDDMEEDGDVLC</sequence>
<reference evidence="2 3" key="1">
    <citation type="submission" date="2019-02" db="EMBL/GenBank/DDBJ databases">
        <title>Deep-cultivation of Planctomycetes and their phenomic and genomic characterization uncovers novel biology.</title>
        <authorList>
            <person name="Wiegand S."/>
            <person name="Jogler M."/>
            <person name="Boedeker C."/>
            <person name="Pinto D."/>
            <person name="Vollmers J."/>
            <person name="Rivas-Marin E."/>
            <person name="Kohn T."/>
            <person name="Peeters S.H."/>
            <person name="Heuer A."/>
            <person name="Rast P."/>
            <person name="Oberbeckmann S."/>
            <person name="Bunk B."/>
            <person name="Jeske O."/>
            <person name="Meyerdierks A."/>
            <person name="Storesund J.E."/>
            <person name="Kallscheuer N."/>
            <person name="Luecker S."/>
            <person name="Lage O.M."/>
            <person name="Pohl T."/>
            <person name="Merkel B.J."/>
            <person name="Hornburger P."/>
            <person name="Mueller R.-W."/>
            <person name="Bruemmer F."/>
            <person name="Labrenz M."/>
            <person name="Spormann A.M."/>
            <person name="Op den Camp H."/>
            <person name="Overmann J."/>
            <person name="Amann R."/>
            <person name="Jetten M.S.M."/>
            <person name="Mascher T."/>
            <person name="Medema M.H."/>
            <person name="Devos D.P."/>
            <person name="Kaster A.-K."/>
            <person name="Ovreas L."/>
            <person name="Rohde M."/>
            <person name="Galperin M.Y."/>
            <person name="Jogler C."/>
        </authorList>
    </citation>
    <scope>NUCLEOTIDE SEQUENCE [LARGE SCALE GENOMIC DNA]</scope>
    <source>
        <strain evidence="2 3">KS4</strain>
    </source>
</reference>
<keyword evidence="1" id="KW-0472">Membrane</keyword>
<name>A0A517YT34_9BACT</name>
<organism evidence="2 3">
    <name type="scientific">Poriferisphaera corsica</name>
    <dbReference type="NCBI Taxonomy" id="2528020"/>
    <lineage>
        <taxon>Bacteria</taxon>
        <taxon>Pseudomonadati</taxon>
        <taxon>Planctomycetota</taxon>
        <taxon>Phycisphaerae</taxon>
        <taxon>Phycisphaerales</taxon>
        <taxon>Phycisphaeraceae</taxon>
        <taxon>Poriferisphaera</taxon>
    </lineage>
</organism>
<feature type="transmembrane region" description="Helical" evidence="1">
    <location>
        <begin position="53"/>
        <end position="74"/>
    </location>
</feature>
<protein>
    <recommendedName>
        <fullName evidence="4">DUF2339 domain-containing protein</fullName>
    </recommendedName>
</protein>
<keyword evidence="3" id="KW-1185">Reference proteome</keyword>